<keyword evidence="2" id="KW-1185">Reference proteome</keyword>
<name>L7UJJ0_MYXSD</name>
<gene>
    <name evidence="1" type="ordered locus">MYSTI_06900</name>
</gene>
<dbReference type="PATRIC" id="fig|1278073.3.peg.7006"/>
<evidence type="ECO:0000313" key="2">
    <source>
        <dbReference type="Proteomes" id="UP000011131"/>
    </source>
</evidence>
<accession>L7UJJ0</accession>
<dbReference type="AlphaFoldDB" id="L7UJJ0"/>
<reference evidence="1 2" key="1">
    <citation type="journal article" date="2013" name="Genome Announc.">
        <title>Complete genome sequence of Myxococcus stipitatus strain DSM 14675, a fruiting myxobacterium.</title>
        <authorList>
            <person name="Huntley S."/>
            <person name="Kneip S."/>
            <person name="Treuner-Lange A."/>
            <person name="Sogaard-Andersen L."/>
        </authorList>
    </citation>
    <scope>NUCLEOTIDE SEQUENCE [LARGE SCALE GENOMIC DNA]</scope>
    <source>
        <strain evidence="2">DSM 14675 / JCM 12634 / Mx s8</strain>
    </source>
</reference>
<dbReference type="eggNOG" id="COG1652">
    <property type="taxonomic scope" value="Bacteria"/>
</dbReference>
<dbReference type="EMBL" id="CP004025">
    <property type="protein sequence ID" value="AGC48173.1"/>
    <property type="molecule type" value="Genomic_DNA"/>
</dbReference>
<evidence type="ECO:0008006" key="3">
    <source>
        <dbReference type="Google" id="ProtNLM"/>
    </source>
</evidence>
<dbReference type="STRING" id="1278073.MYSTI_06900"/>
<dbReference type="RefSeq" id="WP_015352427.1">
    <property type="nucleotide sequence ID" value="NC_020126.1"/>
</dbReference>
<dbReference type="Proteomes" id="UP000011131">
    <property type="component" value="Chromosome"/>
</dbReference>
<sequence length="97" mass="10735">MIDSTSRYAALSQTPLVWTDPSGREIRYVPRRFLAPADSYEVLAEAVVLGGDRLDLVAVRVLGSAEAWWRVADANETLDPETLTSEPGVRLRVPVPR</sequence>
<dbReference type="OrthoDB" id="9809850at2"/>
<dbReference type="HOGENOM" id="CLU_146747_0_0_7"/>
<protein>
    <recommendedName>
        <fullName evidence="3">LysM domain-containing protein</fullName>
    </recommendedName>
</protein>
<evidence type="ECO:0000313" key="1">
    <source>
        <dbReference type="EMBL" id="AGC48173.1"/>
    </source>
</evidence>
<proteinExistence type="predicted"/>
<dbReference type="KEGG" id="msd:MYSTI_06900"/>
<organism evidence="1 2">
    <name type="scientific">Myxococcus stipitatus (strain DSM 14675 / JCM 12634 / Mx s8)</name>
    <dbReference type="NCBI Taxonomy" id="1278073"/>
    <lineage>
        <taxon>Bacteria</taxon>
        <taxon>Pseudomonadati</taxon>
        <taxon>Myxococcota</taxon>
        <taxon>Myxococcia</taxon>
        <taxon>Myxococcales</taxon>
        <taxon>Cystobacterineae</taxon>
        <taxon>Myxococcaceae</taxon>
        <taxon>Myxococcus</taxon>
    </lineage>
</organism>